<dbReference type="SUPFAM" id="SSF88659">
    <property type="entry name" value="Sigma3 and sigma4 domains of RNA polymerase sigma factors"/>
    <property type="match status" value="1"/>
</dbReference>
<evidence type="ECO:0000256" key="5">
    <source>
        <dbReference type="ARBA" id="ARBA00023163"/>
    </source>
</evidence>
<dbReference type="GO" id="GO:0006352">
    <property type="term" value="P:DNA-templated transcription initiation"/>
    <property type="evidence" value="ECO:0007669"/>
    <property type="project" value="InterPro"/>
</dbReference>
<evidence type="ECO:0000259" key="7">
    <source>
        <dbReference type="Pfam" id="PF08281"/>
    </source>
</evidence>
<dbReference type="InterPro" id="IPR039425">
    <property type="entry name" value="RNA_pol_sigma-70-like"/>
</dbReference>
<dbReference type="Gene3D" id="1.10.1740.10">
    <property type="match status" value="1"/>
</dbReference>
<evidence type="ECO:0000313" key="8">
    <source>
        <dbReference type="EMBL" id="UWZ86487.1"/>
    </source>
</evidence>
<dbReference type="SUPFAM" id="SSF88946">
    <property type="entry name" value="Sigma2 domain of RNA polymerase sigma factors"/>
    <property type="match status" value="1"/>
</dbReference>
<dbReference type="InterPro" id="IPR007627">
    <property type="entry name" value="RNA_pol_sigma70_r2"/>
</dbReference>
<dbReference type="PANTHER" id="PTHR43133">
    <property type="entry name" value="RNA POLYMERASE ECF-TYPE SIGMA FACTO"/>
    <property type="match status" value="1"/>
</dbReference>
<dbReference type="InterPro" id="IPR036388">
    <property type="entry name" value="WH-like_DNA-bd_sf"/>
</dbReference>
<dbReference type="Pfam" id="PF04542">
    <property type="entry name" value="Sigma70_r2"/>
    <property type="match status" value="1"/>
</dbReference>
<gene>
    <name evidence="8" type="ORF">MOP44_11200</name>
</gene>
<keyword evidence="2" id="KW-0805">Transcription regulation</keyword>
<evidence type="ECO:0000256" key="3">
    <source>
        <dbReference type="ARBA" id="ARBA00023082"/>
    </source>
</evidence>
<feature type="domain" description="RNA polymerase sigma factor 70 region 4 type 2" evidence="7">
    <location>
        <begin position="120"/>
        <end position="160"/>
    </location>
</feature>
<dbReference type="InterPro" id="IPR013325">
    <property type="entry name" value="RNA_pol_sigma_r2"/>
</dbReference>
<dbReference type="EMBL" id="CP093313">
    <property type="protein sequence ID" value="UWZ86487.1"/>
    <property type="molecule type" value="Genomic_DNA"/>
</dbReference>
<evidence type="ECO:0000256" key="2">
    <source>
        <dbReference type="ARBA" id="ARBA00023015"/>
    </source>
</evidence>
<organism evidence="8 9">
    <name type="scientific">Occallatibacter riparius</name>
    <dbReference type="NCBI Taxonomy" id="1002689"/>
    <lineage>
        <taxon>Bacteria</taxon>
        <taxon>Pseudomonadati</taxon>
        <taxon>Acidobacteriota</taxon>
        <taxon>Terriglobia</taxon>
        <taxon>Terriglobales</taxon>
        <taxon>Acidobacteriaceae</taxon>
        <taxon>Occallatibacter</taxon>
    </lineage>
</organism>
<dbReference type="Proteomes" id="UP001059380">
    <property type="component" value="Chromosome"/>
</dbReference>
<dbReference type="RefSeq" id="WP_260796126.1">
    <property type="nucleotide sequence ID" value="NZ_CP093313.1"/>
</dbReference>
<dbReference type="InterPro" id="IPR013249">
    <property type="entry name" value="RNA_pol_sigma70_r4_t2"/>
</dbReference>
<name>A0A9J7BUZ5_9BACT</name>
<evidence type="ECO:0000313" key="9">
    <source>
        <dbReference type="Proteomes" id="UP001059380"/>
    </source>
</evidence>
<keyword evidence="4" id="KW-0238">DNA-binding</keyword>
<dbReference type="GO" id="GO:0003677">
    <property type="term" value="F:DNA binding"/>
    <property type="evidence" value="ECO:0007669"/>
    <property type="project" value="UniProtKB-KW"/>
</dbReference>
<dbReference type="PANTHER" id="PTHR43133:SF8">
    <property type="entry name" value="RNA POLYMERASE SIGMA FACTOR HI_1459-RELATED"/>
    <property type="match status" value="1"/>
</dbReference>
<dbReference type="GO" id="GO:0016987">
    <property type="term" value="F:sigma factor activity"/>
    <property type="evidence" value="ECO:0007669"/>
    <property type="project" value="UniProtKB-KW"/>
</dbReference>
<dbReference type="AlphaFoldDB" id="A0A9J7BUZ5"/>
<dbReference type="CDD" id="cd06171">
    <property type="entry name" value="Sigma70_r4"/>
    <property type="match status" value="1"/>
</dbReference>
<accession>A0A9J7BUZ5</accession>
<evidence type="ECO:0000259" key="6">
    <source>
        <dbReference type="Pfam" id="PF04542"/>
    </source>
</evidence>
<protein>
    <submittedName>
        <fullName evidence="8">Sigma-70 family RNA polymerase sigma factor</fullName>
    </submittedName>
</protein>
<keyword evidence="3" id="KW-0731">Sigma factor</keyword>
<dbReference type="Gene3D" id="1.10.10.10">
    <property type="entry name" value="Winged helix-like DNA-binding domain superfamily/Winged helix DNA-binding domain"/>
    <property type="match status" value="1"/>
</dbReference>
<dbReference type="InterPro" id="IPR013324">
    <property type="entry name" value="RNA_pol_sigma_r3/r4-like"/>
</dbReference>
<dbReference type="Pfam" id="PF08281">
    <property type="entry name" value="Sigma70_r4_2"/>
    <property type="match status" value="1"/>
</dbReference>
<keyword evidence="5" id="KW-0804">Transcription</keyword>
<reference evidence="8" key="1">
    <citation type="submission" date="2021-04" db="EMBL/GenBank/DDBJ databases">
        <title>Phylogenetic analysis of Acidobacteriaceae.</title>
        <authorList>
            <person name="Qiu L."/>
            <person name="Zhang Q."/>
        </authorList>
    </citation>
    <scope>NUCLEOTIDE SEQUENCE</scope>
    <source>
        <strain evidence="8">DSM 25168</strain>
    </source>
</reference>
<sequence>MTSVEQDRQISEVMAEQSSRLRNFIRRRVPAGEDVEDILQEVFYELVRAHRLLMPIDTVSSWLFSVARNRITDLFRKKKPDLFSDMAAEGDAGEMLEFEDLLPSPDAGPEAAYLRKQLLQALESAIAELPPEQREVFVANEVEGRSFKELAAETGISINTLLSRKRYAVITLRRRLENLHKEMSTK</sequence>
<proteinExistence type="inferred from homology"/>
<keyword evidence="9" id="KW-1185">Reference proteome</keyword>
<dbReference type="NCBIfam" id="TIGR02937">
    <property type="entry name" value="sigma70-ECF"/>
    <property type="match status" value="1"/>
</dbReference>
<dbReference type="KEGG" id="orp:MOP44_11200"/>
<dbReference type="InterPro" id="IPR014284">
    <property type="entry name" value="RNA_pol_sigma-70_dom"/>
</dbReference>
<comment type="similarity">
    <text evidence="1">Belongs to the sigma-70 factor family. ECF subfamily.</text>
</comment>
<feature type="domain" description="RNA polymerase sigma-70 region 2" evidence="6">
    <location>
        <begin position="19"/>
        <end position="79"/>
    </location>
</feature>
<evidence type="ECO:0000256" key="4">
    <source>
        <dbReference type="ARBA" id="ARBA00023125"/>
    </source>
</evidence>
<evidence type="ECO:0000256" key="1">
    <source>
        <dbReference type="ARBA" id="ARBA00010641"/>
    </source>
</evidence>